<sequence>MYENQHAVNQSRYQYQFSRNVWAGIIGDMLIGSAFFLHGGEYTEFAETELSTLGKCAIRDTRSIVRNRSSFFFKRIARRYLHKNWDQLNSIRATISMKINFKQISSWIKSNSLSQKLQIYSFHYFRRCLTRKFVILPLFVR</sequence>
<accession>A0A0L7R4U0</accession>
<name>A0A0L7R4U0_9HYME</name>
<organism evidence="1 2">
    <name type="scientific">Habropoda laboriosa</name>
    <dbReference type="NCBI Taxonomy" id="597456"/>
    <lineage>
        <taxon>Eukaryota</taxon>
        <taxon>Metazoa</taxon>
        <taxon>Ecdysozoa</taxon>
        <taxon>Arthropoda</taxon>
        <taxon>Hexapoda</taxon>
        <taxon>Insecta</taxon>
        <taxon>Pterygota</taxon>
        <taxon>Neoptera</taxon>
        <taxon>Endopterygota</taxon>
        <taxon>Hymenoptera</taxon>
        <taxon>Apocrita</taxon>
        <taxon>Aculeata</taxon>
        <taxon>Apoidea</taxon>
        <taxon>Anthophila</taxon>
        <taxon>Apidae</taxon>
        <taxon>Habropoda</taxon>
    </lineage>
</organism>
<dbReference type="AlphaFoldDB" id="A0A0L7R4U0"/>
<reference evidence="1 2" key="1">
    <citation type="submission" date="2015-07" db="EMBL/GenBank/DDBJ databases">
        <title>The genome of Habropoda laboriosa.</title>
        <authorList>
            <person name="Pan H."/>
            <person name="Kapheim K."/>
        </authorList>
    </citation>
    <scope>NUCLEOTIDE SEQUENCE [LARGE SCALE GENOMIC DNA]</scope>
    <source>
        <strain evidence="1">0110345459</strain>
    </source>
</reference>
<dbReference type="EMBL" id="KQ414657">
    <property type="protein sequence ID" value="KOC65791.1"/>
    <property type="molecule type" value="Genomic_DNA"/>
</dbReference>
<protein>
    <submittedName>
        <fullName evidence="1">Uncharacterized protein</fullName>
    </submittedName>
</protein>
<gene>
    <name evidence="1" type="ORF">WH47_10253</name>
</gene>
<evidence type="ECO:0000313" key="1">
    <source>
        <dbReference type="EMBL" id="KOC65791.1"/>
    </source>
</evidence>
<keyword evidence="2" id="KW-1185">Reference proteome</keyword>
<dbReference type="Proteomes" id="UP000053825">
    <property type="component" value="Unassembled WGS sequence"/>
</dbReference>
<evidence type="ECO:0000313" key="2">
    <source>
        <dbReference type="Proteomes" id="UP000053825"/>
    </source>
</evidence>
<proteinExistence type="predicted"/>